<dbReference type="PANTHER" id="PTHR42940">
    <property type="entry name" value="ALCOHOL DEHYDROGENASE 1-RELATED"/>
    <property type="match status" value="1"/>
</dbReference>
<dbReference type="Proteomes" id="UP000327118">
    <property type="component" value="Unassembled WGS sequence"/>
</dbReference>
<dbReference type="InterPro" id="IPR013149">
    <property type="entry name" value="ADH-like_C"/>
</dbReference>
<dbReference type="CDD" id="cd08254">
    <property type="entry name" value="hydroxyacyl_CoA_DH"/>
    <property type="match status" value="1"/>
</dbReference>
<dbReference type="SUPFAM" id="SSF50129">
    <property type="entry name" value="GroES-like"/>
    <property type="match status" value="1"/>
</dbReference>
<evidence type="ECO:0000313" key="10">
    <source>
        <dbReference type="Proteomes" id="UP000327118"/>
    </source>
</evidence>
<keyword evidence="10" id="KW-1185">Reference proteome</keyword>
<dbReference type="InterPro" id="IPR002328">
    <property type="entry name" value="ADH_Zn_CS"/>
</dbReference>
<comment type="cofactor">
    <cofactor evidence="1 6">
        <name>Zn(2+)</name>
        <dbReference type="ChEBI" id="CHEBI:29105"/>
    </cofactor>
</comment>
<dbReference type="GO" id="GO:0004022">
    <property type="term" value="F:alcohol dehydrogenase (NAD+) activity"/>
    <property type="evidence" value="ECO:0007669"/>
    <property type="project" value="TreeGrafter"/>
</dbReference>
<evidence type="ECO:0000259" key="8">
    <source>
        <dbReference type="SMART" id="SM00829"/>
    </source>
</evidence>
<evidence type="ECO:0000256" key="7">
    <source>
        <dbReference type="SAM" id="MobiDB-lite"/>
    </source>
</evidence>
<proteinExistence type="inferred from homology"/>
<keyword evidence="3 6" id="KW-0479">Metal-binding</keyword>
<comment type="similarity">
    <text evidence="2 6">Belongs to the zinc-containing alcohol dehydrogenase family.</text>
</comment>
<organism evidence="9 10">
    <name type="scientific">Aspergillus coremiiformis</name>
    <dbReference type="NCBI Taxonomy" id="138285"/>
    <lineage>
        <taxon>Eukaryota</taxon>
        <taxon>Fungi</taxon>
        <taxon>Dikarya</taxon>
        <taxon>Ascomycota</taxon>
        <taxon>Pezizomycotina</taxon>
        <taxon>Eurotiomycetes</taxon>
        <taxon>Eurotiomycetidae</taxon>
        <taxon>Eurotiales</taxon>
        <taxon>Aspergillaceae</taxon>
        <taxon>Aspergillus</taxon>
        <taxon>Aspergillus subgen. Circumdati</taxon>
    </lineage>
</organism>
<dbReference type="InterPro" id="IPR020843">
    <property type="entry name" value="ER"/>
</dbReference>
<reference evidence="10" key="1">
    <citation type="submission" date="2019-04" db="EMBL/GenBank/DDBJ databases">
        <title>Friends and foes A comparative genomics studyof 23 Aspergillus species from section Flavi.</title>
        <authorList>
            <consortium name="DOE Joint Genome Institute"/>
            <person name="Kjaerbolling I."/>
            <person name="Vesth T."/>
            <person name="Frisvad J.C."/>
            <person name="Nybo J.L."/>
            <person name="Theobald S."/>
            <person name="Kildgaard S."/>
            <person name="Isbrandt T."/>
            <person name="Kuo A."/>
            <person name="Sato A."/>
            <person name="Lyhne E.K."/>
            <person name="Kogle M.E."/>
            <person name="Wiebenga A."/>
            <person name="Kun R.S."/>
            <person name="Lubbers R.J."/>
            <person name="Makela M.R."/>
            <person name="Barry K."/>
            <person name="Chovatia M."/>
            <person name="Clum A."/>
            <person name="Daum C."/>
            <person name="Haridas S."/>
            <person name="He G."/>
            <person name="LaButti K."/>
            <person name="Lipzen A."/>
            <person name="Mondo S."/>
            <person name="Riley R."/>
            <person name="Salamov A."/>
            <person name="Simmons B.A."/>
            <person name="Magnuson J.K."/>
            <person name="Henrissat B."/>
            <person name="Mortensen U.H."/>
            <person name="Larsen T.O."/>
            <person name="Devries R.P."/>
            <person name="Grigoriev I.V."/>
            <person name="Machida M."/>
            <person name="Baker S.E."/>
            <person name="Andersen M.R."/>
        </authorList>
    </citation>
    <scope>NUCLEOTIDE SEQUENCE [LARGE SCALE GENOMIC DNA]</scope>
    <source>
        <strain evidence="10">CBS 553.77</strain>
    </source>
</reference>
<feature type="domain" description="Enoyl reductase (ER)" evidence="8">
    <location>
        <begin position="8"/>
        <end position="318"/>
    </location>
</feature>
<keyword evidence="4 6" id="KW-0862">Zinc</keyword>
<evidence type="ECO:0000256" key="1">
    <source>
        <dbReference type="ARBA" id="ARBA00001947"/>
    </source>
</evidence>
<evidence type="ECO:0000256" key="6">
    <source>
        <dbReference type="RuleBase" id="RU361277"/>
    </source>
</evidence>
<dbReference type="Gene3D" id="3.90.180.10">
    <property type="entry name" value="Medium-chain alcohol dehydrogenases, catalytic domain"/>
    <property type="match status" value="1"/>
</dbReference>
<evidence type="ECO:0000256" key="2">
    <source>
        <dbReference type="ARBA" id="ARBA00008072"/>
    </source>
</evidence>
<sequence>MKSFEFADVQSGLQPRSRPHPRPEQGQVVIEVKAAGLCHSDCLILGDDQYRLVAKRPIVLGHEVAGTIVELGPDVSDYTIGERVVAGIPAHPVSGQGFFKAIGIGYDGGYAEQAMVWVDNLVRIPSEVSFPQAAVATDSLATAYHAVVTEGRIGADSTVAVVGLGGLGTAAIQIAAIQGARVYGVDIDESKFSLARQLGAVECANGVDQFVGVAFDVVLDFAGVGITTAAAVNAVKPCGRVVAIGMTVKEMKLNTHILISRNITLQGSIGASLDELREVLRLIACGRLSPILEEIPFCDVPKGLERLDKGNVTGRLFTNPSLSR</sequence>
<dbReference type="InterPro" id="IPR036291">
    <property type="entry name" value="NAD(P)-bd_dom_sf"/>
</dbReference>
<evidence type="ECO:0000256" key="5">
    <source>
        <dbReference type="ARBA" id="ARBA00023002"/>
    </source>
</evidence>
<dbReference type="SMART" id="SM00829">
    <property type="entry name" value="PKS_ER"/>
    <property type="match status" value="1"/>
</dbReference>
<dbReference type="EMBL" id="ML739045">
    <property type="protein sequence ID" value="KAE8355934.1"/>
    <property type="molecule type" value="Genomic_DNA"/>
</dbReference>
<evidence type="ECO:0000313" key="9">
    <source>
        <dbReference type="EMBL" id="KAE8355934.1"/>
    </source>
</evidence>
<evidence type="ECO:0000256" key="3">
    <source>
        <dbReference type="ARBA" id="ARBA00022723"/>
    </source>
</evidence>
<dbReference type="PANTHER" id="PTHR42940:SF8">
    <property type="entry name" value="VACUOLAR PROTEIN SORTING-ASSOCIATED PROTEIN 11"/>
    <property type="match status" value="1"/>
</dbReference>
<keyword evidence="5" id="KW-0560">Oxidoreductase</keyword>
<dbReference type="OrthoDB" id="1879366at2759"/>
<name>A0A5N6ZE42_9EURO</name>
<dbReference type="InterPro" id="IPR011032">
    <property type="entry name" value="GroES-like_sf"/>
</dbReference>
<dbReference type="SUPFAM" id="SSF51735">
    <property type="entry name" value="NAD(P)-binding Rossmann-fold domains"/>
    <property type="match status" value="1"/>
</dbReference>
<dbReference type="Pfam" id="PF08240">
    <property type="entry name" value="ADH_N"/>
    <property type="match status" value="1"/>
</dbReference>
<dbReference type="Pfam" id="PF00107">
    <property type="entry name" value="ADH_zinc_N"/>
    <property type="match status" value="1"/>
</dbReference>
<dbReference type="PROSITE" id="PS00059">
    <property type="entry name" value="ADH_ZINC"/>
    <property type="match status" value="1"/>
</dbReference>
<evidence type="ECO:0000256" key="4">
    <source>
        <dbReference type="ARBA" id="ARBA00022833"/>
    </source>
</evidence>
<protein>
    <recommendedName>
        <fullName evidence="8">Enoyl reductase (ER) domain-containing protein</fullName>
    </recommendedName>
</protein>
<dbReference type="GO" id="GO:0008270">
    <property type="term" value="F:zinc ion binding"/>
    <property type="evidence" value="ECO:0007669"/>
    <property type="project" value="InterPro"/>
</dbReference>
<dbReference type="InterPro" id="IPR013154">
    <property type="entry name" value="ADH-like_N"/>
</dbReference>
<gene>
    <name evidence="9" type="ORF">BDV28DRAFT_145733</name>
</gene>
<dbReference type="AlphaFoldDB" id="A0A5N6ZE42"/>
<accession>A0A5N6ZE42</accession>
<dbReference type="GO" id="GO:0005737">
    <property type="term" value="C:cytoplasm"/>
    <property type="evidence" value="ECO:0007669"/>
    <property type="project" value="TreeGrafter"/>
</dbReference>
<feature type="region of interest" description="Disordered" evidence="7">
    <location>
        <begin position="1"/>
        <end position="24"/>
    </location>
</feature>